<gene>
    <name evidence="2" type="ORF">HINF_LOCUS11732</name>
</gene>
<dbReference type="NCBIfam" id="TIGR00231">
    <property type="entry name" value="small_GTP"/>
    <property type="match status" value="1"/>
</dbReference>
<dbReference type="PRINTS" id="PR00449">
    <property type="entry name" value="RASTRNSFRMNG"/>
</dbReference>
<keyword evidence="1" id="KW-0547">Nucleotide-binding</keyword>
<proteinExistence type="predicted"/>
<evidence type="ECO:0000313" key="3">
    <source>
        <dbReference type="Proteomes" id="UP001642409"/>
    </source>
</evidence>
<dbReference type="CDD" id="cd00154">
    <property type="entry name" value="Rab"/>
    <property type="match status" value="1"/>
</dbReference>
<dbReference type="EMBL" id="CAXDID020000026">
    <property type="protein sequence ID" value="CAL5990900.1"/>
    <property type="molecule type" value="Genomic_DNA"/>
</dbReference>
<protein>
    <submittedName>
        <fullName evidence="2">Rab2a</fullName>
    </submittedName>
</protein>
<evidence type="ECO:0000313" key="2">
    <source>
        <dbReference type="EMBL" id="CAL5990900.1"/>
    </source>
</evidence>
<accession>A0ABP1HBX0</accession>
<dbReference type="InterPro" id="IPR027417">
    <property type="entry name" value="P-loop_NTPase"/>
</dbReference>
<name>A0ABP1HBX0_9EUKA</name>
<keyword evidence="3" id="KW-1185">Reference proteome</keyword>
<dbReference type="PROSITE" id="PS51421">
    <property type="entry name" value="RAS"/>
    <property type="match status" value="1"/>
</dbReference>
<dbReference type="SUPFAM" id="SSF52540">
    <property type="entry name" value="P-loop containing nucleoside triphosphate hydrolases"/>
    <property type="match status" value="1"/>
</dbReference>
<sequence>MPITLKIPFIGDFGCGKTSLAFKFASTPSRFSTQITAFNSTSGRGHLVKHLKINDTEIQFQLWDTESQERFGTVQNDYFQNASFIVLVFDVTKRQSFENVRQWAIKIKQTNPHAQIHLIGNKIDLERDVLIQNGQELARELEAVYHECSAITGEGVEDIFEGIGMTAIQREEENKKKSCL</sequence>
<evidence type="ECO:0000256" key="1">
    <source>
        <dbReference type="ARBA" id="ARBA00022741"/>
    </source>
</evidence>
<dbReference type="SMART" id="SM00174">
    <property type="entry name" value="RHO"/>
    <property type="match status" value="1"/>
</dbReference>
<dbReference type="SMART" id="SM00173">
    <property type="entry name" value="RAS"/>
    <property type="match status" value="1"/>
</dbReference>
<comment type="caution">
    <text evidence="2">The sequence shown here is derived from an EMBL/GenBank/DDBJ whole genome shotgun (WGS) entry which is preliminary data.</text>
</comment>
<dbReference type="InterPro" id="IPR005225">
    <property type="entry name" value="Small_GTP-bd"/>
</dbReference>
<dbReference type="PROSITE" id="PS51419">
    <property type="entry name" value="RAB"/>
    <property type="match status" value="1"/>
</dbReference>
<dbReference type="Gene3D" id="3.40.50.300">
    <property type="entry name" value="P-loop containing nucleotide triphosphate hydrolases"/>
    <property type="match status" value="1"/>
</dbReference>
<reference evidence="2 3" key="1">
    <citation type="submission" date="2024-07" db="EMBL/GenBank/DDBJ databases">
        <authorList>
            <person name="Akdeniz Z."/>
        </authorList>
    </citation>
    <scope>NUCLEOTIDE SEQUENCE [LARGE SCALE GENOMIC DNA]</scope>
</reference>
<organism evidence="2 3">
    <name type="scientific">Hexamita inflata</name>
    <dbReference type="NCBI Taxonomy" id="28002"/>
    <lineage>
        <taxon>Eukaryota</taxon>
        <taxon>Metamonada</taxon>
        <taxon>Diplomonadida</taxon>
        <taxon>Hexamitidae</taxon>
        <taxon>Hexamitinae</taxon>
        <taxon>Hexamita</taxon>
    </lineage>
</organism>
<dbReference type="Pfam" id="PF00071">
    <property type="entry name" value="Ras"/>
    <property type="match status" value="1"/>
</dbReference>
<dbReference type="SMART" id="SM00175">
    <property type="entry name" value="RAB"/>
    <property type="match status" value="1"/>
</dbReference>
<dbReference type="PROSITE" id="PS51420">
    <property type="entry name" value="RHO"/>
    <property type="match status" value="1"/>
</dbReference>
<dbReference type="InterPro" id="IPR001806">
    <property type="entry name" value="Small_GTPase"/>
</dbReference>
<dbReference type="Proteomes" id="UP001642409">
    <property type="component" value="Unassembled WGS sequence"/>
</dbReference>
<dbReference type="PANTHER" id="PTHR47978">
    <property type="match status" value="1"/>
</dbReference>